<dbReference type="InterPro" id="IPR003121">
    <property type="entry name" value="SWIB_MDM2_domain"/>
</dbReference>
<dbReference type="Pfam" id="PF02201">
    <property type="entry name" value="SWIB"/>
    <property type="match status" value="1"/>
</dbReference>
<comment type="caution">
    <text evidence="2">The sequence shown here is derived from an EMBL/GenBank/DDBJ whole genome shotgun (WGS) entry which is preliminary data.</text>
</comment>
<dbReference type="InterPro" id="IPR036885">
    <property type="entry name" value="SWIB_MDM2_dom_sf"/>
</dbReference>
<accession>A0AAD3TAN2</accession>
<dbReference type="Proteomes" id="UP001279734">
    <property type="component" value="Unassembled WGS sequence"/>
</dbReference>
<dbReference type="SUPFAM" id="SSF47592">
    <property type="entry name" value="SWIB/MDM2 domain"/>
    <property type="match status" value="1"/>
</dbReference>
<name>A0AAD3TAN2_NEPGR</name>
<dbReference type="AlphaFoldDB" id="A0AAD3TAN2"/>
<reference evidence="2" key="1">
    <citation type="submission" date="2023-05" db="EMBL/GenBank/DDBJ databases">
        <title>Nepenthes gracilis genome sequencing.</title>
        <authorList>
            <person name="Fukushima K."/>
        </authorList>
    </citation>
    <scope>NUCLEOTIDE SEQUENCE</scope>
    <source>
        <strain evidence="2">SING2019-196</strain>
    </source>
</reference>
<evidence type="ECO:0000313" key="2">
    <source>
        <dbReference type="EMBL" id="GMH25504.1"/>
    </source>
</evidence>
<evidence type="ECO:0000313" key="3">
    <source>
        <dbReference type="Proteomes" id="UP001279734"/>
    </source>
</evidence>
<evidence type="ECO:0000259" key="1">
    <source>
        <dbReference type="PROSITE" id="PS51925"/>
    </source>
</evidence>
<gene>
    <name evidence="2" type="ORF">Nepgr_027347</name>
</gene>
<dbReference type="EMBL" id="BSYO01000029">
    <property type="protein sequence ID" value="GMH25504.1"/>
    <property type="molecule type" value="Genomic_DNA"/>
</dbReference>
<organism evidence="2 3">
    <name type="scientific">Nepenthes gracilis</name>
    <name type="common">Slender pitcher plant</name>
    <dbReference type="NCBI Taxonomy" id="150966"/>
    <lineage>
        <taxon>Eukaryota</taxon>
        <taxon>Viridiplantae</taxon>
        <taxon>Streptophyta</taxon>
        <taxon>Embryophyta</taxon>
        <taxon>Tracheophyta</taxon>
        <taxon>Spermatophyta</taxon>
        <taxon>Magnoliopsida</taxon>
        <taxon>eudicotyledons</taxon>
        <taxon>Gunneridae</taxon>
        <taxon>Pentapetalae</taxon>
        <taxon>Caryophyllales</taxon>
        <taxon>Nepenthaceae</taxon>
        <taxon>Nepenthes</taxon>
    </lineage>
</organism>
<dbReference type="Gene3D" id="1.10.245.10">
    <property type="entry name" value="SWIB/MDM2 domain"/>
    <property type="match status" value="1"/>
</dbReference>
<feature type="domain" description="DM2" evidence="1">
    <location>
        <begin position="73"/>
        <end position="151"/>
    </location>
</feature>
<dbReference type="CDD" id="cd10567">
    <property type="entry name" value="SWIB-MDM2_like"/>
    <property type="match status" value="1"/>
</dbReference>
<proteinExistence type="predicted"/>
<protein>
    <recommendedName>
        <fullName evidence="1">DM2 domain-containing protein</fullName>
    </recommendedName>
</protein>
<dbReference type="PANTHER" id="PTHR13844">
    <property type="entry name" value="SWI/SNF-RELATED MATRIX-ASSOCIATED ACTIN-DEPENDENT REGULATOR OF CHROMATIN SUBFAMILY D"/>
    <property type="match status" value="1"/>
</dbReference>
<keyword evidence="3" id="KW-1185">Reference proteome</keyword>
<dbReference type="InterPro" id="IPR019835">
    <property type="entry name" value="SWIB_domain"/>
</dbReference>
<dbReference type="PROSITE" id="PS51925">
    <property type="entry name" value="SWIB_MDM2"/>
    <property type="match status" value="1"/>
</dbReference>
<sequence length="154" mass="17800">MPVLKLDIRSLDKQIDFLYSKFVWVIYARTLRSLFWVTLLRRGSICCRNTKSVVMLPQKMKKAVTDNPKKLANLVDLVNLPSTLREFLGKSQSSRLGCFMCVWSYIKTNNLQDPNNKNVVHCDENLRRIALGKHVVELAELPALIKLHFPKESK</sequence>
<dbReference type="SMART" id="SM00151">
    <property type="entry name" value="SWIB"/>
    <property type="match status" value="1"/>
</dbReference>